<evidence type="ECO:0000313" key="2">
    <source>
        <dbReference type="EMBL" id="RXT53683.1"/>
    </source>
</evidence>
<accession>A0A4Q1VQF7</accession>
<feature type="transmembrane region" description="Helical" evidence="1">
    <location>
        <begin position="49"/>
        <end position="70"/>
    </location>
</feature>
<evidence type="ECO:0000313" key="3">
    <source>
        <dbReference type="Proteomes" id="UP000290819"/>
    </source>
</evidence>
<dbReference type="OrthoDB" id="8251224at2"/>
<dbReference type="EMBL" id="MZXW01000005">
    <property type="protein sequence ID" value="RXT53683.1"/>
    <property type="molecule type" value="Genomic_DNA"/>
</dbReference>
<keyword evidence="3" id="KW-1185">Reference proteome</keyword>
<dbReference type="Proteomes" id="UP000290819">
    <property type="component" value="Unassembled WGS sequence"/>
</dbReference>
<keyword evidence="1" id="KW-0812">Transmembrane</keyword>
<keyword evidence="1" id="KW-0472">Membrane</keyword>
<feature type="transmembrane region" description="Helical" evidence="1">
    <location>
        <begin position="12"/>
        <end position="37"/>
    </location>
</feature>
<protein>
    <submittedName>
        <fullName evidence="2">Uncharacterized protein</fullName>
    </submittedName>
</protein>
<reference evidence="2 3" key="1">
    <citation type="submission" date="2017-03" db="EMBL/GenBank/DDBJ databases">
        <authorList>
            <person name="Safronova V.I."/>
            <person name="Sazanova A.L."/>
            <person name="Chirak E.R."/>
        </authorList>
    </citation>
    <scope>NUCLEOTIDE SEQUENCE [LARGE SCALE GENOMIC DNA]</scope>
    <source>
        <strain evidence="2 3">Opo-243</strain>
    </source>
</reference>
<dbReference type="RefSeq" id="WP_129267755.1">
    <property type="nucleotide sequence ID" value="NZ_MZXW01000005.1"/>
</dbReference>
<keyword evidence="1" id="KW-1133">Transmembrane helix</keyword>
<gene>
    <name evidence="2" type="ORF">B5V03_02790</name>
</gene>
<sequence length="121" mass="12984">MPFIAASKSGLLNWLEGFALTTILQGFPIFAAASLMVKLLGDDRGSSPVLTIALASVFYSIFAISVGSAFPRLFKNGYETQFFDASLSFSEKIARWRAKPTTSLQLMASVLLLSLLATIAG</sequence>
<organism evidence="2 3">
    <name type="scientific">Bradyrhizobium betae</name>
    <dbReference type="NCBI Taxonomy" id="244734"/>
    <lineage>
        <taxon>Bacteria</taxon>
        <taxon>Pseudomonadati</taxon>
        <taxon>Pseudomonadota</taxon>
        <taxon>Alphaproteobacteria</taxon>
        <taxon>Hyphomicrobiales</taxon>
        <taxon>Nitrobacteraceae</taxon>
        <taxon>Bradyrhizobium</taxon>
    </lineage>
</organism>
<name>A0A4Q1VQF7_9BRAD</name>
<proteinExistence type="predicted"/>
<dbReference type="AlphaFoldDB" id="A0A4Q1VQF7"/>
<evidence type="ECO:0000256" key="1">
    <source>
        <dbReference type="SAM" id="Phobius"/>
    </source>
</evidence>
<comment type="caution">
    <text evidence="2">The sequence shown here is derived from an EMBL/GenBank/DDBJ whole genome shotgun (WGS) entry which is preliminary data.</text>
</comment>